<comment type="caution">
    <text evidence="2">The sequence shown here is derived from an EMBL/GenBank/DDBJ whole genome shotgun (WGS) entry which is preliminary data.</text>
</comment>
<name>A0A520KJB6_9CREN</name>
<dbReference type="Pfam" id="PF02602">
    <property type="entry name" value="HEM4"/>
    <property type="match status" value="1"/>
</dbReference>
<proteinExistence type="predicted"/>
<evidence type="ECO:0000259" key="1">
    <source>
        <dbReference type="Pfam" id="PF02602"/>
    </source>
</evidence>
<dbReference type="AlphaFoldDB" id="A0A520KJB6"/>
<sequence>MDMMKLIVLGTEETAQRLRKMLNCIDVEVFELIDTAFIPEAIERVRSCLKKMKPDISVFTSKSAVKYIWELVPEAAEVAGKCSLAIGPGTAESLFKRGVKNVLIPKRNSSKGIVDFLNSFNGSAFIYSSDRVDHSIEELCSERFLLFKVYRLIPKVDRARDLLSVVSDGDFILLTSASVLEALLTIKDDLLRRNVRIAAISRRIAEKTVNTIGRIDLFYDGDDMSGLSKFLSLNLC</sequence>
<protein>
    <submittedName>
        <fullName evidence="2">Uroporphyrinogen-III synthase</fullName>
    </submittedName>
</protein>
<dbReference type="GO" id="GO:0033014">
    <property type="term" value="P:tetrapyrrole biosynthetic process"/>
    <property type="evidence" value="ECO:0007669"/>
    <property type="project" value="InterPro"/>
</dbReference>
<reference evidence="2 3" key="1">
    <citation type="journal article" date="2019" name="Nat. Microbiol.">
        <title>Wide diversity of methane and short-chain alkane metabolisms in uncultured archaea.</title>
        <authorList>
            <person name="Borrel G."/>
            <person name="Adam P.S."/>
            <person name="McKay L.J."/>
            <person name="Chen L.X."/>
            <person name="Sierra-Garcia I.N."/>
            <person name="Sieber C.M."/>
            <person name="Letourneur Q."/>
            <person name="Ghozlane A."/>
            <person name="Andersen G.L."/>
            <person name="Li W.J."/>
            <person name="Hallam S.J."/>
            <person name="Muyzer G."/>
            <person name="de Oliveira V.M."/>
            <person name="Inskeep W.P."/>
            <person name="Banfield J.F."/>
            <person name="Gribaldo S."/>
        </authorList>
    </citation>
    <scope>NUCLEOTIDE SEQUENCE [LARGE SCALE GENOMIC DNA]</scope>
    <source>
        <strain evidence="2">NM4</strain>
    </source>
</reference>
<accession>A0A520KJB6</accession>
<gene>
    <name evidence="2" type="ORF">EF810_05380</name>
</gene>
<dbReference type="GO" id="GO:0004852">
    <property type="term" value="F:uroporphyrinogen-III synthase activity"/>
    <property type="evidence" value="ECO:0007669"/>
    <property type="project" value="InterPro"/>
</dbReference>
<dbReference type="InterPro" id="IPR036108">
    <property type="entry name" value="4pyrrol_syn_uPrphyn_synt_sf"/>
</dbReference>
<feature type="domain" description="Tetrapyrrole biosynthesis uroporphyrinogen III synthase" evidence="1">
    <location>
        <begin position="32"/>
        <end position="207"/>
    </location>
</feature>
<dbReference type="Gene3D" id="3.40.50.10090">
    <property type="match status" value="1"/>
</dbReference>
<dbReference type="Proteomes" id="UP000316217">
    <property type="component" value="Unassembled WGS sequence"/>
</dbReference>
<evidence type="ECO:0000313" key="3">
    <source>
        <dbReference type="Proteomes" id="UP000316217"/>
    </source>
</evidence>
<dbReference type="SUPFAM" id="SSF69618">
    <property type="entry name" value="HemD-like"/>
    <property type="match status" value="1"/>
</dbReference>
<dbReference type="EMBL" id="RXII01000083">
    <property type="protein sequence ID" value="RZN60881.1"/>
    <property type="molecule type" value="Genomic_DNA"/>
</dbReference>
<dbReference type="InterPro" id="IPR003754">
    <property type="entry name" value="4pyrrol_synth_uPrphyn_synth"/>
</dbReference>
<dbReference type="CDD" id="cd06578">
    <property type="entry name" value="HemD"/>
    <property type="match status" value="1"/>
</dbReference>
<organism evidence="2 3">
    <name type="scientific">Candidatus Methanodesulfokora washburnensis</name>
    <dbReference type="NCBI Taxonomy" id="2478471"/>
    <lineage>
        <taxon>Archaea</taxon>
        <taxon>Thermoproteota</taxon>
        <taxon>Candidatus Korarchaeia</taxon>
        <taxon>Candidatus Korarchaeia incertae sedis</taxon>
        <taxon>Candidatus Methanodesulfokora</taxon>
    </lineage>
</organism>
<evidence type="ECO:0000313" key="2">
    <source>
        <dbReference type="EMBL" id="RZN60881.1"/>
    </source>
</evidence>